<comment type="similarity">
    <text evidence="1">Belongs to the thioredoxin family. DsbA subfamily.</text>
</comment>
<proteinExistence type="inferred from homology"/>
<accession>A0A1I2CSJ0</accession>
<dbReference type="AlphaFoldDB" id="A0A1I2CSJ0"/>
<dbReference type="RefSeq" id="WP_046231438.1">
    <property type="nucleotide sequence ID" value="NZ_FONN01000005.1"/>
</dbReference>
<protein>
    <submittedName>
        <fullName evidence="8">Protein-disulfide isomerase</fullName>
    </submittedName>
</protein>
<dbReference type="Gene3D" id="3.40.30.10">
    <property type="entry name" value="Glutaredoxin"/>
    <property type="match status" value="1"/>
</dbReference>
<evidence type="ECO:0000259" key="7">
    <source>
        <dbReference type="PROSITE" id="PS51352"/>
    </source>
</evidence>
<keyword evidence="4" id="KW-1015">Disulfide bond</keyword>
<evidence type="ECO:0000256" key="1">
    <source>
        <dbReference type="ARBA" id="ARBA00005791"/>
    </source>
</evidence>
<dbReference type="Pfam" id="PF13462">
    <property type="entry name" value="Thioredoxin_4"/>
    <property type="match status" value="1"/>
</dbReference>
<keyword evidence="9" id="KW-1185">Reference proteome</keyword>
<evidence type="ECO:0000256" key="5">
    <source>
        <dbReference type="ARBA" id="ARBA00023284"/>
    </source>
</evidence>
<dbReference type="InterPro" id="IPR012336">
    <property type="entry name" value="Thioredoxin-like_fold"/>
</dbReference>
<keyword evidence="3" id="KW-0560">Oxidoreductase</keyword>
<dbReference type="PANTHER" id="PTHR13887">
    <property type="entry name" value="GLUTATHIONE S-TRANSFERASE KAPPA"/>
    <property type="match status" value="1"/>
</dbReference>
<dbReference type="Proteomes" id="UP000183410">
    <property type="component" value="Unassembled WGS sequence"/>
</dbReference>
<gene>
    <name evidence="8" type="ORF">SAMN04487969_105241</name>
</gene>
<dbReference type="GO" id="GO:0016491">
    <property type="term" value="F:oxidoreductase activity"/>
    <property type="evidence" value="ECO:0007669"/>
    <property type="project" value="UniProtKB-KW"/>
</dbReference>
<evidence type="ECO:0000256" key="4">
    <source>
        <dbReference type="ARBA" id="ARBA00023157"/>
    </source>
</evidence>
<keyword evidence="6" id="KW-0472">Membrane</keyword>
<dbReference type="InterPro" id="IPR036249">
    <property type="entry name" value="Thioredoxin-like_sf"/>
</dbReference>
<evidence type="ECO:0000256" key="2">
    <source>
        <dbReference type="ARBA" id="ARBA00022729"/>
    </source>
</evidence>
<dbReference type="InterPro" id="IPR013766">
    <property type="entry name" value="Thioredoxin_domain"/>
</dbReference>
<reference evidence="9" key="1">
    <citation type="submission" date="2016-10" db="EMBL/GenBank/DDBJ databases">
        <authorList>
            <person name="Varghese N."/>
            <person name="Submissions S."/>
        </authorList>
    </citation>
    <scope>NUCLEOTIDE SEQUENCE [LARGE SCALE GENOMIC DNA]</scope>
    <source>
        <strain evidence="9">CGMCC 1.10223</strain>
    </source>
</reference>
<dbReference type="GO" id="GO:0016853">
    <property type="term" value="F:isomerase activity"/>
    <property type="evidence" value="ECO:0007669"/>
    <property type="project" value="UniProtKB-KW"/>
</dbReference>
<evidence type="ECO:0000313" key="8">
    <source>
        <dbReference type="EMBL" id="SFE71125.1"/>
    </source>
</evidence>
<keyword evidence="8" id="KW-0413">Isomerase</keyword>
<dbReference type="PANTHER" id="PTHR13887:SF14">
    <property type="entry name" value="DISULFIDE BOND FORMATION PROTEIN D"/>
    <property type="match status" value="1"/>
</dbReference>
<dbReference type="PROSITE" id="PS51352">
    <property type="entry name" value="THIOREDOXIN_2"/>
    <property type="match status" value="1"/>
</dbReference>
<evidence type="ECO:0000313" key="9">
    <source>
        <dbReference type="Proteomes" id="UP000183410"/>
    </source>
</evidence>
<evidence type="ECO:0000256" key="3">
    <source>
        <dbReference type="ARBA" id="ARBA00023002"/>
    </source>
</evidence>
<evidence type="ECO:0000256" key="6">
    <source>
        <dbReference type="SAM" id="Phobius"/>
    </source>
</evidence>
<keyword evidence="6" id="KW-1133">Transmembrane helix</keyword>
<organism evidence="8 9">
    <name type="scientific">Paenibacillus algorifonticola</name>
    <dbReference type="NCBI Taxonomy" id="684063"/>
    <lineage>
        <taxon>Bacteria</taxon>
        <taxon>Bacillati</taxon>
        <taxon>Bacillota</taxon>
        <taxon>Bacilli</taxon>
        <taxon>Bacillales</taxon>
        <taxon>Paenibacillaceae</taxon>
        <taxon>Paenibacillus</taxon>
    </lineage>
</organism>
<keyword evidence="2" id="KW-0732">Signal</keyword>
<dbReference type="EMBL" id="FONN01000005">
    <property type="protein sequence ID" value="SFE71125.1"/>
    <property type="molecule type" value="Genomic_DNA"/>
</dbReference>
<keyword evidence="6" id="KW-0812">Transmembrane</keyword>
<name>A0A1I2CSJ0_9BACL</name>
<feature type="domain" description="Thioredoxin" evidence="7">
    <location>
        <begin position="39"/>
        <end position="225"/>
    </location>
</feature>
<sequence>MKKKNVKSRTLVWYTLVIVVVFIALFAINEISKSRTGIEQETAEAPPISSQPTWGDKAAKVSIVEFGDYKCPSCKAWSSQIWPQLKKDYVDTNQASFSYVNVLFHGAESALGALAGEAVLESNPDDFWHFHEALFAEQPDADHDGLWITVEKLMQVAEASVPNLDKDQFKALLSSEEVQGRVDQDQQLVKDFNILQTPTIMINNKRIGNPFDYEAIQAVIEQELSEAASEKD</sequence>
<dbReference type="SUPFAM" id="SSF52833">
    <property type="entry name" value="Thioredoxin-like"/>
    <property type="match status" value="1"/>
</dbReference>
<keyword evidence="5" id="KW-0676">Redox-active center</keyword>
<feature type="transmembrane region" description="Helical" evidence="6">
    <location>
        <begin position="12"/>
        <end position="28"/>
    </location>
</feature>